<reference evidence="1" key="1">
    <citation type="submission" date="2023-04" db="EMBL/GenBank/DDBJ databases">
        <authorList>
            <person name="Vijverberg K."/>
            <person name="Xiong W."/>
            <person name="Schranz E."/>
        </authorList>
    </citation>
    <scope>NUCLEOTIDE SEQUENCE</scope>
</reference>
<evidence type="ECO:0000313" key="2">
    <source>
        <dbReference type="Proteomes" id="UP001177003"/>
    </source>
</evidence>
<sequence length="110" mass="11731">MQKVVSMAKLLGGIGDFLGEKLSVPRHEEIVVVPSSSVTPPSPFTDSLSVDLGSSSMFRSALGSPVVFSQPEKSSGFDKLRTTSPSLPFEAYPPCWAITRDSLLSEVVTT</sequence>
<name>A0AA35YMI9_LACSI</name>
<proteinExistence type="predicted"/>
<gene>
    <name evidence="1" type="ORF">LSALG_LOCUS16766</name>
</gene>
<protein>
    <submittedName>
        <fullName evidence="1">Uncharacterized protein</fullName>
    </submittedName>
</protein>
<keyword evidence="2" id="KW-1185">Reference proteome</keyword>
<accession>A0AA35YMI9</accession>
<dbReference type="AlphaFoldDB" id="A0AA35YMI9"/>
<evidence type="ECO:0000313" key="1">
    <source>
        <dbReference type="EMBL" id="CAI9276801.1"/>
    </source>
</evidence>
<organism evidence="1 2">
    <name type="scientific">Lactuca saligna</name>
    <name type="common">Willowleaf lettuce</name>
    <dbReference type="NCBI Taxonomy" id="75948"/>
    <lineage>
        <taxon>Eukaryota</taxon>
        <taxon>Viridiplantae</taxon>
        <taxon>Streptophyta</taxon>
        <taxon>Embryophyta</taxon>
        <taxon>Tracheophyta</taxon>
        <taxon>Spermatophyta</taxon>
        <taxon>Magnoliopsida</taxon>
        <taxon>eudicotyledons</taxon>
        <taxon>Gunneridae</taxon>
        <taxon>Pentapetalae</taxon>
        <taxon>asterids</taxon>
        <taxon>campanulids</taxon>
        <taxon>Asterales</taxon>
        <taxon>Asteraceae</taxon>
        <taxon>Cichorioideae</taxon>
        <taxon>Cichorieae</taxon>
        <taxon>Lactucinae</taxon>
        <taxon>Lactuca</taxon>
    </lineage>
</organism>
<dbReference type="Proteomes" id="UP001177003">
    <property type="component" value="Chromosome 3"/>
</dbReference>
<dbReference type="EMBL" id="OX465079">
    <property type="protein sequence ID" value="CAI9276801.1"/>
    <property type="molecule type" value="Genomic_DNA"/>
</dbReference>